<evidence type="ECO:0000256" key="3">
    <source>
        <dbReference type="ARBA" id="ARBA00023082"/>
    </source>
</evidence>
<comment type="similarity">
    <text evidence="1">Belongs to the sigma-70 factor family. ECF subfamily.</text>
</comment>
<dbReference type="Pfam" id="PF04542">
    <property type="entry name" value="Sigma70_r2"/>
    <property type="match status" value="1"/>
</dbReference>
<evidence type="ECO:0000259" key="6">
    <source>
        <dbReference type="Pfam" id="PF04542"/>
    </source>
</evidence>
<keyword evidence="2" id="KW-0805">Transcription regulation</keyword>
<dbReference type="InterPro" id="IPR013249">
    <property type="entry name" value="RNA_pol_sigma70_r4_t2"/>
</dbReference>
<dbReference type="Pfam" id="PF08281">
    <property type="entry name" value="Sigma70_r4_2"/>
    <property type="match status" value="1"/>
</dbReference>
<evidence type="ECO:0000256" key="2">
    <source>
        <dbReference type="ARBA" id="ARBA00023015"/>
    </source>
</evidence>
<dbReference type="CDD" id="cd06171">
    <property type="entry name" value="Sigma70_r4"/>
    <property type="match status" value="1"/>
</dbReference>
<dbReference type="InterPro" id="IPR007627">
    <property type="entry name" value="RNA_pol_sigma70_r2"/>
</dbReference>
<dbReference type="RefSeq" id="WP_303283408.1">
    <property type="nucleotide sequence ID" value="NZ_BAABCZ010000004.1"/>
</dbReference>
<reference evidence="8" key="1">
    <citation type="submission" date="2023-07" db="EMBL/GenBank/DDBJ databases">
        <title>Two novel species in the genus Flavivirga.</title>
        <authorList>
            <person name="Kwon K."/>
        </authorList>
    </citation>
    <scope>NUCLEOTIDE SEQUENCE</scope>
    <source>
        <strain evidence="8">KACC 14157</strain>
    </source>
</reference>
<gene>
    <name evidence="8" type="ORF">Q4Q39_15195</name>
</gene>
<dbReference type="PANTHER" id="PTHR43133:SF8">
    <property type="entry name" value="RNA POLYMERASE SIGMA FACTOR HI_1459-RELATED"/>
    <property type="match status" value="1"/>
</dbReference>
<accession>A0ABT8X470</accession>
<organism evidence="8 9">
    <name type="scientific">Flavivirga amylovorans</name>
    <dbReference type="NCBI Taxonomy" id="870486"/>
    <lineage>
        <taxon>Bacteria</taxon>
        <taxon>Pseudomonadati</taxon>
        <taxon>Bacteroidota</taxon>
        <taxon>Flavobacteriia</taxon>
        <taxon>Flavobacteriales</taxon>
        <taxon>Flavobacteriaceae</taxon>
        <taxon>Flavivirga</taxon>
    </lineage>
</organism>
<dbReference type="InterPro" id="IPR014284">
    <property type="entry name" value="RNA_pol_sigma-70_dom"/>
</dbReference>
<feature type="domain" description="RNA polymerase sigma factor 70 region 4 type 2" evidence="7">
    <location>
        <begin position="122"/>
        <end position="172"/>
    </location>
</feature>
<dbReference type="InterPro" id="IPR013325">
    <property type="entry name" value="RNA_pol_sigma_r2"/>
</dbReference>
<dbReference type="InterPro" id="IPR039425">
    <property type="entry name" value="RNA_pol_sigma-70-like"/>
</dbReference>
<dbReference type="Gene3D" id="1.10.1740.10">
    <property type="match status" value="1"/>
</dbReference>
<evidence type="ECO:0000256" key="5">
    <source>
        <dbReference type="ARBA" id="ARBA00023163"/>
    </source>
</evidence>
<name>A0ABT8X470_9FLAO</name>
<dbReference type="InterPro" id="IPR013324">
    <property type="entry name" value="RNA_pol_sigma_r3/r4-like"/>
</dbReference>
<evidence type="ECO:0000313" key="8">
    <source>
        <dbReference type="EMBL" id="MDO5988757.1"/>
    </source>
</evidence>
<dbReference type="Gene3D" id="1.10.10.10">
    <property type="entry name" value="Winged helix-like DNA-binding domain superfamily/Winged helix DNA-binding domain"/>
    <property type="match status" value="1"/>
</dbReference>
<dbReference type="Proteomes" id="UP001176891">
    <property type="component" value="Unassembled WGS sequence"/>
</dbReference>
<feature type="domain" description="RNA polymerase sigma-70 region 2" evidence="6">
    <location>
        <begin position="26"/>
        <end position="93"/>
    </location>
</feature>
<dbReference type="PANTHER" id="PTHR43133">
    <property type="entry name" value="RNA POLYMERASE ECF-TYPE SIGMA FACTO"/>
    <property type="match status" value="1"/>
</dbReference>
<evidence type="ECO:0000256" key="1">
    <source>
        <dbReference type="ARBA" id="ARBA00010641"/>
    </source>
</evidence>
<dbReference type="SUPFAM" id="SSF88946">
    <property type="entry name" value="Sigma2 domain of RNA polymerase sigma factors"/>
    <property type="match status" value="1"/>
</dbReference>
<dbReference type="NCBIfam" id="TIGR02937">
    <property type="entry name" value="sigma70-ECF"/>
    <property type="match status" value="1"/>
</dbReference>
<keyword evidence="4" id="KW-0238">DNA-binding</keyword>
<evidence type="ECO:0000313" key="9">
    <source>
        <dbReference type="Proteomes" id="UP001176891"/>
    </source>
</evidence>
<evidence type="ECO:0000259" key="7">
    <source>
        <dbReference type="Pfam" id="PF08281"/>
    </source>
</evidence>
<sequence>MKKDKTIDALLVKQYLSGNTNALTELVKRWHKLFCKKAYWLVKDADVAKDIAQDCWKTIIDKIDKLQDPESFGAWSLRIVYIKSVDRLNANKRARQSLEDYKYEQETIIDIDDGDELLKKTLLKAIKQLPEHQQTVIQLFYVSDYSLKDISAALNISVGTAKSRLFHAREKLKERLKYKQ</sequence>
<dbReference type="InterPro" id="IPR036388">
    <property type="entry name" value="WH-like_DNA-bd_sf"/>
</dbReference>
<proteinExistence type="inferred from homology"/>
<protein>
    <submittedName>
        <fullName evidence="8">RNA polymerase sigma factor</fullName>
    </submittedName>
</protein>
<keyword evidence="9" id="KW-1185">Reference proteome</keyword>
<comment type="caution">
    <text evidence="8">The sequence shown here is derived from an EMBL/GenBank/DDBJ whole genome shotgun (WGS) entry which is preliminary data.</text>
</comment>
<evidence type="ECO:0000256" key="4">
    <source>
        <dbReference type="ARBA" id="ARBA00023125"/>
    </source>
</evidence>
<keyword evidence="5" id="KW-0804">Transcription</keyword>
<dbReference type="SUPFAM" id="SSF88659">
    <property type="entry name" value="Sigma3 and sigma4 domains of RNA polymerase sigma factors"/>
    <property type="match status" value="1"/>
</dbReference>
<dbReference type="EMBL" id="JAUOEM010000005">
    <property type="protein sequence ID" value="MDO5988757.1"/>
    <property type="molecule type" value="Genomic_DNA"/>
</dbReference>
<keyword evidence="3" id="KW-0731">Sigma factor</keyword>